<dbReference type="InterPro" id="IPR004111">
    <property type="entry name" value="Repressor_TetR_C"/>
</dbReference>
<evidence type="ECO:0000256" key="3">
    <source>
        <dbReference type="ARBA" id="ARBA00023125"/>
    </source>
</evidence>
<name>A0A4Y3RBJ8_STRCI</name>
<feature type="region of interest" description="Disordered" evidence="6">
    <location>
        <begin position="1"/>
        <end position="37"/>
    </location>
</feature>
<keyword evidence="4" id="KW-0804">Transcription</keyword>
<evidence type="ECO:0000256" key="2">
    <source>
        <dbReference type="ARBA" id="ARBA00023015"/>
    </source>
</evidence>
<dbReference type="InterPro" id="IPR050109">
    <property type="entry name" value="HTH-type_TetR-like_transc_reg"/>
</dbReference>
<feature type="domain" description="HTH tetR-type" evidence="7">
    <location>
        <begin position="38"/>
        <end position="98"/>
    </location>
</feature>
<evidence type="ECO:0000313" key="9">
    <source>
        <dbReference type="Proteomes" id="UP000319210"/>
    </source>
</evidence>
<evidence type="ECO:0000256" key="6">
    <source>
        <dbReference type="SAM" id="MobiDB-lite"/>
    </source>
</evidence>
<proteinExistence type="predicted"/>
<dbReference type="PRINTS" id="PR00455">
    <property type="entry name" value="HTHTETR"/>
</dbReference>
<dbReference type="Proteomes" id="UP000319210">
    <property type="component" value="Unassembled WGS sequence"/>
</dbReference>
<organism evidence="8 9">
    <name type="scientific">Streptomyces cacaoi</name>
    <dbReference type="NCBI Taxonomy" id="1898"/>
    <lineage>
        <taxon>Bacteria</taxon>
        <taxon>Bacillati</taxon>
        <taxon>Actinomycetota</taxon>
        <taxon>Actinomycetes</taxon>
        <taxon>Kitasatosporales</taxon>
        <taxon>Streptomycetaceae</taxon>
        <taxon>Streptomyces</taxon>
    </lineage>
</organism>
<evidence type="ECO:0000313" key="8">
    <source>
        <dbReference type="EMBL" id="GEB54077.1"/>
    </source>
</evidence>
<dbReference type="AlphaFoldDB" id="A0A4Y3RBJ8"/>
<comment type="caution">
    <text evidence="8">The sequence shown here is derived from an EMBL/GenBank/DDBJ whole genome shotgun (WGS) entry which is preliminary data.</text>
</comment>
<feature type="DNA-binding region" description="H-T-H motif" evidence="5">
    <location>
        <begin position="61"/>
        <end position="80"/>
    </location>
</feature>
<dbReference type="PANTHER" id="PTHR30055">
    <property type="entry name" value="HTH-TYPE TRANSCRIPTIONAL REGULATOR RUTR"/>
    <property type="match status" value="1"/>
</dbReference>
<reference evidence="8 9" key="1">
    <citation type="submission" date="2019-06" db="EMBL/GenBank/DDBJ databases">
        <title>Whole genome shotgun sequence of Streptomyces cacaoi subsp. cacaoi NBRC 12748.</title>
        <authorList>
            <person name="Hosoyama A."/>
            <person name="Uohara A."/>
            <person name="Ohji S."/>
            <person name="Ichikawa N."/>
        </authorList>
    </citation>
    <scope>NUCLEOTIDE SEQUENCE [LARGE SCALE GENOMIC DNA]</scope>
    <source>
        <strain evidence="8 9">NBRC 12748</strain>
    </source>
</reference>
<dbReference type="RefSeq" id="WP_230989068.1">
    <property type="nucleotide sequence ID" value="NZ_BJMM01000080.1"/>
</dbReference>
<dbReference type="InterPro" id="IPR009057">
    <property type="entry name" value="Homeodomain-like_sf"/>
</dbReference>
<dbReference type="GO" id="GO:0046677">
    <property type="term" value="P:response to antibiotic"/>
    <property type="evidence" value="ECO:0007669"/>
    <property type="project" value="InterPro"/>
</dbReference>
<evidence type="ECO:0000259" key="7">
    <source>
        <dbReference type="PROSITE" id="PS50977"/>
    </source>
</evidence>
<dbReference type="Gene3D" id="1.10.357.10">
    <property type="entry name" value="Tetracycline Repressor, domain 2"/>
    <property type="match status" value="1"/>
</dbReference>
<dbReference type="Pfam" id="PF02909">
    <property type="entry name" value="TetR_C_1"/>
    <property type="match status" value="1"/>
</dbReference>
<dbReference type="PRINTS" id="PR00400">
    <property type="entry name" value="TETREPRESSOR"/>
</dbReference>
<dbReference type="InterPro" id="IPR036271">
    <property type="entry name" value="Tet_transcr_reg_TetR-rel_C_sf"/>
</dbReference>
<dbReference type="GO" id="GO:0045892">
    <property type="term" value="P:negative regulation of DNA-templated transcription"/>
    <property type="evidence" value="ECO:0007669"/>
    <property type="project" value="InterPro"/>
</dbReference>
<protein>
    <submittedName>
        <fullName evidence="8">TetR family transcriptional regulator</fullName>
    </submittedName>
</protein>
<dbReference type="PROSITE" id="PS50977">
    <property type="entry name" value="HTH_TETR_2"/>
    <property type="match status" value="1"/>
</dbReference>
<evidence type="ECO:0000256" key="5">
    <source>
        <dbReference type="PROSITE-ProRule" id="PRU00335"/>
    </source>
</evidence>
<keyword evidence="2" id="KW-0805">Transcription regulation</keyword>
<keyword evidence="1" id="KW-0678">Repressor</keyword>
<dbReference type="InterPro" id="IPR001647">
    <property type="entry name" value="HTH_TetR"/>
</dbReference>
<dbReference type="SUPFAM" id="SSF46689">
    <property type="entry name" value="Homeodomain-like"/>
    <property type="match status" value="1"/>
</dbReference>
<dbReference type="SUPFAM" id="SSF48498">
    <property type="entry name" value="Tetracyclin repressor-like, C-terminal domain"/>
    <property type="match status" value="1"/>
</dbReference>
<dbReference type="GO" id="GO:0000976">
    <property type="term" value="F:transcription cis-regulatory region binding"/>
    <property type="evidence" value="ECO:0007669"/>
    <property type="project" value="TreeGrafter"/>
</dbReference>
<dbReference type="EMBL" id="BJMM01000080">
    <property type="protein sequence ID" value="GEB54077.1"/>
    <property type="molecule type" value="Genomic_DNA"/>
</dbReference>
<gene>
    <name evidence="8" type="ORF">SCA03_66280</name>
</gene>
<dbReference type="InterPro" id="IPR003012">
    <property type="entry name" value="Tet_transcr_reg_TetR"/>
</dbReference>
<evidence type="ECO:0000256" key="1">
    <source>
        <dbReference type="ARBA" id="ARBA00022491"/>
    </source>
</evidence>
<dbReference type="Pfam" id="PF00440">
    <property type="entry name" value="TetR_N"/>
    <property type="match status" value="1"/>
</dbReference>
<sequence length="247" mass="25632">MSPKRAPGSDGAASAMPGGVWLRAPRPPSAGGGAAQPALDRERIVAASVALLDERGTAGLTMRKLAEALGVHATSLYWHVAHRDDLLDLALDAVFGEVTLPARAAGDWRADVTAFMDGLRTALLRHPWSGALAGSRPLLGPNALARSEFVYAALVGAGFRGDDLSAAAGAIANYVIGTVSAEAAWRHGDARDETAGRRALLARLNGSAEAHPTLAAHPPSLRTDWEGHYVRGRDFLLAGLAGSRAGD</sequence>
<evidence type="ECO:0000256" key="4">
    <source>
        <dbReference type="ARBA" id="ARBA00023163"/>
    </source>
</evidence>
<dbReference type="PANTHER" id="PTHR30055:SF151">
    <property type="entry name" value="TRANSCRIPTIONAL REGULATORY PROTEIN"/>
    <property type="match status" value="1"/>
</dbReference>
<accession>A0A4Y3RBJ8</accession>
<keyword evidence="3 5" id="KW-0238">DNA-binding</keyword>
<keyword evidence="9" id="KW-1185">Reference proteome</keyword>
<dbReference type="GO" id="GO:0003700">
    <property type="term" value="F:DNA-binding transcription factor activity"/>
    <property type="evidence" value="ECO:0007669"/>
    <property type="project" value="TreeGrafter"/>
</dbReference>